<sequence length="308" mass="32773">MGFDIWRIGWHWLQPDFQMQGIHVADVVSHTLTLSDGRSLGWHEWGAPAGRVVIFCSGAGMAGAIPFGGAAAERLGLRIVAVDRAGLGASDADPDKSFQRWSVDVAALLADLGEDSALAMGFSQGAPFALALADAGVAKAVALVSGQDELSAPEVLSQLPEPVADMVRLAREDPARLEADIAAFATAEWLWQMIETMSGPQDRAYYAGEAFAPLYRAALAEGFRQGAAGYARDTRLAMEPWPFRVEEIACPVALWFGLADTSPVHSPDFGATLDGRFVNSTLHRLEGEGSAILWSHADVILEDLAAAG</sequence>
<dbReference type="InterPro" id="IPR029058">
    <property type="entry name" value="AB_hydrolase_fold"/>
</dbReference>
<dbReference type="PANTHER" id="PTHR45763:SF46">
    <property type="entry name" value="AB HYDROLASE-1 DOMAIN-CONTAINING PROTEIN"/>
    <property type="match status" value="1"/>
</dbReference>
<evidence type="ECO:0000313" key="2">
    <source>
        <dbReference type="EMBL" id="SEB46149.1"/>
    </source>
</evidence>
<dbReference type="EMBL" id="FNSL01000001">
    <property type="protein sequence ID" value="SEB46149.1"/>
    <property type="molecule type" value="Genomic_DNA"/>
</dbReference>
<protein>
    <submittedName>
        <fullName evidence="2">Pimeloyl-ACP methyl ester carboxylesterase</fullName>
    </submittedName>
</protein>
<dbReference type="InterPro" id="IPR000073">
    <property type="entry name" value="AB_hydrolase_1"/>
</dbReference>
<accession>A0A1H4JII7</accession>
<reference evidence="3" key="1">
    <citation type="submission" date="2016-10" db="EMBL/GenBank/DDBJ databases">
        <authorList>
            <person name="Varghese N."/>
            <person name="Submissions S."/>
        </authorList>
    </citation>
    <scope>NUCLEOTIDE SEQUENCE [LARGE SCALE GENOMIC DNA]</scope>
    <source>
        <strain evidence="3">ES.061</strain>
    </source>
</reference>
<dbReference type="SUPFAM" id="SSF53474">
    <property type="entry name" value="alpha/beta-Hydrolases"/>
    <property type="match status" value="1"/>
</dbReference>
<feature type="domain" description="AB hydrolase-1" evidence="1">
    <location>
        <begin position="52"/>
        <end position="160"/>
    </location>
</feature>
<keyword evidence="3" id="KW-1185">Reference proteome</keyword>
<name>A0A1H4JII7_9HYPH</name>
<gene>
    <name evidence="2" type="ORF">SAMN05216452_1415</name>
</gene>
<evidence type="ECO:0000259" key="1">
    <source>
        <dbReference type="Pfam" id="PF00561"/>
    </source>
</evidence>
<dbReference type="Gene3D" id="3.40.50.1820">
    <property type="entry name" value="alpha/beta hydrolase"/>
    <property type="match status" value="1"/>
</dbReference>
<proteinExistence type="predicted"/>
<dbReference type="AlphaFoldDB" id="A0A1H4JII7"/>
<dbReference type="Pfam" id="PF00561">
    <property type="entry name" value="Abhydrolase_1"/>
    <property type="match status" value="1"/>
</dbReference>
<evidence type="ECO:0000313" key="3">
    <source>
        <dbReference type="Proteomes" id="UP000199064"/>
    </source>
</evidence>
<organism evidence="2 3">
    <name type="scientific">Nitratireductor aquibiodomus</name>
    <dbReference type="NCBI Taxonomy" id="204799"/>
    <lineage>
        <taxon>Bacteria</taxon>
        <taxon>Pseudomonadati</taxon>
        <taxon>Pseudomonadota</taxon>
        <taxon>Alphaproteobacteria</taxon>
        <taxon>Hyphomicrobiales</taxon>
        <taxon>Phyllobacteriaceae</taxon>
        <taxon>Nitratireductor</taxon>
    </lineage>
</organism>
<dbReference type="Proteomes" id="UP000199064">
    <property type="component" value="Unassembled WGS sequence"/>
</dbReference>
<dbReference type="PANTHER" id="PTHR45763">
    <property type="entry name" value="HYDROLASE, ALPHA/BETA FOLD FAMILY PROTEIN, EXPRESSED-RELATED"/>
    <property type="match status" value="1"/>
</dbReference>